<dbReference type="PANTHER" id="PTHR43820">
    <property type="entry name" value="HIGH-AFFINITY BRANCHED-CHAIN AMINO ACID TRANSPORT ATP-BINDING PROTEIN LIVF"/>
    <property type="match status" value="1"/>
</dbReference>
<sequence length="221" mass="23928">MLELENVHVSLRGFPILRGVSLEVPAGRIIGLVGRNGAGKTTTLRAIMGLAPVRSGAIRFAGEDLTRLPAHRRAGLGIGYVPEDRRLIGPLTVEENLLLPAWAIGMREAPDRLRWIYRLMPEVQELAGRRAAQLSGGQQKMVALARALMAGSRLLLLDEPFEGLSPALALRIGEILQVLRSEGLGVLLAESDLHRVSALAERVYTIERGEIVQENASIGGI</sequence>
<dbReference type="CDD" id="cd03224">
    <property type="entry name" value="ABC_TM1139_LivF_branched"/>
    <property type="match status" value="1"/>
</dbReference>
<dbReference type="Gene3D" id="3.40.50.300">
    <property type="entry name" value="P-loop containing nucleotide triphosphate hydrolases"/>
    <property type="match status" value="1"/>
</dbReference>
<dbReference type="Pfam" id="PF00005">
    <property type="entry name" value="ABC_tran"/>
    <property type="match status" value="1"/>
</dbReference>
<evidence type="ECO:0000256" key="3">
    <source>
        <dbReference type="ARBA" id="ARBA00022741"/>
    </source>
</evidence>
<gene>
    <name evidence="7" type="primary">livF_4</name>
    <name evidence="7" type="ORF">HRbin22_00799</name>
</gene>
<proteinExistence type="inferred from homology"/>
<dbReference type="InterPro" id="IPR027417">
    <property type="entry name" value="P-loop_NTPase"/>
</dbReference>
<accession>A0A2H5Y529</accession>
<keyword evidence="5" id="KW-0029">Amino-acid transport</keyword>
<dbReference type="PROSITE" id="PS00211">
    <property type="entry name" value="ABC_TRANSPORTER_1"/>
    <property type="match status" value="1"/>
</dbReference>
<evidence type="ECO:0000256" key="5">
    <source>
        <dbReference type="ARBA" id="ARBA00022970"/>
    </source>
</evidence>
<keyword evidence="2" id="KW-0813">Transport</keyword>
<dbReference type="GO" id="GO:0015658">
    <property type="term" value="F:branched-chain amino acid transmembrane transporter activity"/>
    <property type="evidence" value="ECO:0007669"/>
    <property type="project" value="TreeGrafter"/>
</dbReference>
<dbReference type="PANTHER" id="PTHR43820:SF4">
    <property type="entry name" value="HIGH-AFFINITY BRANCHED-CHAIN AMINO ACID TRANSPORT ATP-BINDING PROTEIN LIVF"/>
    <property type="match status" value="1"/>
</dbReference>
<dbReference type="SUPFAM" id="SSF52540">
    <property type="entry name" value="P-loop containing nucleoside triphosphate hydrolases"/>
    <property type="match status" value="1"/>
</dbReference>
<dbReference type="AlphaFoldDB" id="A0A2H5Y529"/>
<evidence type="ECO:0000259" key="6">
    <source>
        <dbReference type="PROSITE" id="PS50893"/>
    </source>
</evidence>
<dbReference type="PROSITE" id="PS50893">
    <property type="entry name" value="ABC_TRANSPORTER_2"/>
    <property type="match status" value="1"/>
</dbReference>
<dbReference type="EMBL" id="BEHY01000012">
    <property type="protein sequence ID" value="GBD08559.1"/>
    <property type="molecule type" value="Genomic_DNA"/>
</dbReference>
<evidence type="ECO:0000256" key="1">
    <source>
        <dbReference type="ARBA" id="ARBA00005417"/>
    </source>
</evidence>
<evidence type="ECO:0000256" key="4">
    <source>
        <dbReference type="ARBA" id="ARBA00022840"/>
    </source>
</evidence>
<name>A0A2H5Y529_9CHLR</name>
<dbReference type="Proteomes" id="UP000236642">
    <property type="component" value="Unassembled WGS sequence"/>
</dbReference>
<evidence type="ECO:0000256" key="2">
    <source>
        <dbReference type="ARBA" id="ARBA00022448"/>
    </source>
</evidence>
<reference evidence="8" key="1">
    <citation type="submission" date="2017-09" db="EMBL/GenBank/DDBJ databases">
        <title>Metaegenomics of thermophilic ammonia-oxidizing enrichment culture.</title>
        <authorList>
            <person name="Kato S."/>
            <person name="Suzuki K."/>
        </authorList>
    </citation>
    <scope>NUCLEOTIDE SEQUENCE [LARGE SCALE GENOMIC DNA]</scope>
</reference>
<dbReference type="GO" id="GO:0005524">
    <property type="term" value="F:ATP binding"/>
    <property type="evidence" value="ECO:0007669"/>
    <property type="project" value="UniProtKB-KW"/>
</dbReference>
<comment type="similarity">
    <text evidence="1">Belongs to the ABC transporter superfamily.</text>
</comment>
<dbReference type="InterPro" id="IPR003439">
    <property type="entry name" value="ABC_transporter-like_ATP-bd"/>
</dbReference>
<dbReference type="SMART" id="SM00382">
    <property type="entry name" value="AAA"/>
    <property type="match status" value="1"/>
</dbReference>
<protein>
    <submittedName>
        <fullName evidence="7">High-affinity branched-chain amino acid transport ATP-binding protein LivF</fullName>
    </submittedName>
</protein>
<keyword evidence="4 7" id="KW-0067">ATP-binding</keyword>
<dbReference type="InterPro" id="IPR017871">
    <property type="entry name" value="ABC_transporter-like_CS"/>
</dbReference>
<dbReference type="InterPro" id="IPR052156">
    <property type="entry name" value="BCAA_Transport_ATP-bd_LivF"/>
</dbReference>
<organism evidence="7 8">
    <name type="scientific">Candidatus Thermoflexus japonica</name>
    <dbReference type="NCBI Taxonomy" id="2035417"/>
    <lineage>
        <taxon>Bacteria</taxon>
        <taxon>Bacillati</taxon>
        <taxon>Chloroflexota</taxon>
        <taxon>Thermoflexia</taxon>
        <taxon>Thermoflexales</taxon>
        <taxon>Thermoflexaceae</taxon>
        <taxon>Thermoflexus</taxon>
    </lineage>
</organism>
<keyword evidence="3" id="KW-0547">Nucleotide-binding</keyword>
<comment type="caution">
    <text evidence="7">The sequence shown here is derived from an EMBL/GenBank/DDBJ whole genome shotgun (WGS) entry which is preliminary data.</text>
</comment>
<feature type="domain" description="ABC transporter" evidence="6">
    <location>
        <begin position="2"/>
        <end position="221"/>
    </location>
</feature>
<dbReference type="GO" id="GO:0015807">
    <property type="term" value="P:L-amino acid transport"/>
    <property type="evidence" value="ECO:0007669"/>
    <property type="project" value="TreeGrafter"/>
</dbReference>
<dbReference type="GO" id="GO:0016887">
    <property type="term" value="F:ATP hydrolysis activity"/>
    <property type="evidence" value="ECO:0007669"/>
    <property type="project" value="InterPro"/>
</dbReference>
<evidence type="ECO:0000313" key="8">
    <source>
        <dbReference type="Proteomes" id="UP000236642"/>
    </source>
</evidence>
<evidence type="ECO:0000313" key="7">
    <source>
        <dbReference type="EMBL" id="GBD08559.1"/>
    </source>
</evidence>
<dbReference type="InterPro" id="IPR003593">
    <property type="entry name" value="AAA+_ATPase"/>
</dbReference>